<evidence type="ECO:0000256" key="1">
    <source>
        <dbReference type="SAM" id="MobiDB-lite"/>
    </source>
</evidence>
<name>A0A4Y2PW49_ARAVE</name>
<accession>A0A4Y2PW49</accession>
<sequence length="105" mass="11662">MLQSELRAASIPPTPPPARLTPTHPPPHGHFRCFEKASYPPMPDFSSLNPKHILPPQCFHHTGDLSPTSKDRISLLWPIGMNGKPTTLEFQTLLQYTSIIIGISL</sequence>
<gene>
    <name evidence="2" type="ORF">AVEN_2329_1</name>
</gene>
<dbReference type="Proteomes" id="UP000499080">
    <property type="component" value="Unassembled WGS sequence"/>
</dbReference>
<feature type="compositionally biased region" description="Pro residues" evidence="1">
    <location>
        <begin position="12"/>
        <end position="28"/>
    </location>
</feature>
<organism evidence="2 3">
    <name type="scientific">Araneus ventricosus</name>
    <name type="common">Orbweaver spider</name>
    <name type="synonym">Epeira ventricosa</name>
    <dbReference type="NCBI Taxonomy" id="182803"/>
    <lineage>
        <taxon>Eukaryota</taxon>
        <taxon>Metazoa</taxon>
        <taxon>Ecdysozoa</taxon>
        <taxon>Arthropoda</taxon>
        <taxon>Chelicerata</taxon>
        <taxon>Arachnida</taxon>
        <taxon>Araneae</taxon>
        <taxon>Araneomorphae</taxon>
        <taxon>Entelegynae</taxon>
        <taxon>Araneoidea</taxon>
        <taxon>Araneidae</taxon>
        <taxon>Araneus</taxon>
    </lineage>
</organism>
<protein>
    <submittedName>
        <fullName evidence="2">Uncharacterized protein</fullName>
    </submittedName>
</protein>
<proteinExistence type="predicted"/>
<evidence type="ECO:0000313" key="2">
    <source>
        <dbReference type="EMBL" id="GBN55449.1"/>
    </source>
</evidence>
<dbReference type="AlphaFoldDB" id="A0A4Y2PW49"/>
<dbReference type="EMBL" id="BGPR01217525">
    <property type="protein sequence ID" value="GBN55449.1"/>
    <property type="molecule type" value="Genomic_DNA"/>
</dbReference>
<feature type="region of interest" description="Disordered" evidence="1">
    <location>
        <begin position="1"/>
        <end position="28"/>
    </location>
</feature>
<comment type="caution">
    <text evidence="2">The sequence shown here is derived from an EMBL/GenBank/DDBJ whole genome shotgun (WGS) entry which is preliminary data.</text>
</comment>
<reference evidence="2 3" key="1">
    <citation type="journal article" date="2019" name="Sci. Rep.">
        <title>Orb-weaving spider Araneus ventricosus genome elucidates the spidroin gene catalogue.</title>
        <authorList>
            <person name="Kono N."/>
            <person name="Nakamura H."/>
            <person name="Ohtoshi R."/>
            <person name="Moran D.A.P."/>
            <person name="Shinohara A."/>
            <person name="Yoshida Y."/>
            <person name="Fujiwara M."/>
            <person name="Mori M."/>
            <person name="Tomita M."/>
            <person name="Arakawa K."/>
        </authorList>
    </citation>
    <scope>NUCLEOTIDE SEQUENCE [LARGE SCALE GENOMIC DNA]</scope>
</reference>
<evidence type="ECO:0000313" key="3">
    <source>
        <dbReference type="Proteomes" id="UP000499080"/>
    </source>
</evidence>
<keyword evidence="3" id="KW-1185">Reference proteome</keyword>